<gene>
    <name evidence="3" type="ordered locus">RBRH_03771</name>
</gene>
<dbReference type="PANTHER" id="PTHR41878:SF1">
    <property type="entry name" value="TNPR PROTEIN"/>
    <property type="match status" value="1"/>
</dbReference>
<name>E5AQF0_MYCRK</name>
<dbReference type="EMBL" id="FR687359">
    <property type="protein sequence ID" value="CBW74832.1"/>
    <property type="molecule type" value="Genomic_DNA"/>
</dbReference>
<feature type="region of interest" description="Disordered" evidence="1">
    <location>
        <begin position="1"/>
        <end position="29"/>
    </location>
</feature>
<dbReference type="eggNOG" id="COG4974">
    <property type="taxonomic scope" value="Bacteria"/>
</dbReference>
<organism evidence="3 4">
    <name type="scientific">Mycetohabitans rhizoxinica (strain DSM 19002 / CIP 109453 / HKI 454)</name>
    <name type="common">Paraburkholderia rhizoxinica</name>
    <dbReference type="NCBI Taxonomy" id="882378"/>
    <lineage>
        <taxon>Bacteria</taxon>
        <taxon>Pseudomonadati</taxon>
        <taxon>Pseudomonadota</taxon>
        <taxon>Betaproteobacteria</taxon>
        <taxon>Burkholderiales</taxon>
        <taxon>Burkholderiaceae</taxon>
        <taxon>Mycetohabitans</taxon>
    </lineage>
</organism>
<dbReference type="AlphaFoldDB" id="E5AQF0"/>
<dbReference type="STRING" id="882378.RBRH_03771"/>
<feature type="domain" description="Plasmid pRiA4b Orf3-like" evidence="2">
    <location>
        <begin position="38"/>
        <end position="205"/>
    </location>
</feature>
<reference evidence="3 4" key="1">
    <citation type="journal article" date="2011" name="J. Bacteriol.">
        <title>Complete genome sequence of Burkholderia rhizoxinica, an endosymbiont of Rhizopus microsporus.</title>
        <authorList>
            <person name="Lackner G."/>
            <person name="Moebius N."/>
            <person name="Partida-Martinez L."/>
            <person name="Hertweck C."/>
        </authorList>
    </citation>
    <scope>NUCLEOTIDE SEQUENCE [LARGE SCALE GENOMIC DNA]</scope>
    <source>
        <strain evidence="4">DSM 19002 / CIP 109453 / HKI 454</strain>
    </source>
</reference>
<dbReference type="PANTHER" id="PTHR41878">
    <property type="entry name" value="LEXA REPRESSOR-RELATED"/>
    <property type="match status" value="1"/>
</dbReference>
<dbReference type="Proteomes" id="UP000007437">
    <property type="component" value="Chromosome"/>
</dbReference>
<protein>
    <submittedName>
        <fullName evidence="3">Hypothetical cytosolic protein</fullName>
    </submittedName>
</protein>
<dbReference type="HOGENOM" id="CLU_085055_0_1_4"/>
<dbReference type="KEGG" id="brh:RBRH_03771"/>
<evidence type="ECO:0000256" key="1">
    <source>
        <dbReference type="SAM" id="MobiDB-lite"/>
    </source>
</evidence>
<feature type="compositionally biased region" description="Basic residues" evidence="1">
    <location>
        <begin position="1"/>
        <end position="13"/>
    </location>
</feature>
<dbReference type="Pfam" id="PF07929">
    <property type="entry name" value="PRiA4_ORF3"/>
    <property type="match status" value="1"/>
</dbReference>
<evidence type="ECO:0000313" key="4">
    <source>
        <dbReference type="Proteomes" id="UP000007437"/>
    </source>
</evidence>
<dbReference type="InterPro" id="IPR024047">
    <property type="entry name" value="MM3350-like_sf"/>
</dbReference>
<dbReference type="InterPro" id="IPR012912">
    <property type="entry name" value="Plasmid_pRiA4b_Orf3-like"/>
</dbReference>
<evidence type="ECO:0000259" key="2">
    <source>
        <dbReference type="Pfam" id="PF07929"/>
    </source>
</evidence>
<evidence type="ECO:0000313" key="3">
    <source>
        <dbReference type="EMBL" id="CBW74832.1"/>
    </source>
</evidence>
<dbReference type="Gene3D" id="3.10.290.30">
    <property type="entry name" value="MM3350-like"/>
    <property type="match status" value="1"/>
</dbReference>
<dbReference type="SUPFAM" id="SSF159941">
    <property type="entry name" value="MM3350-like"/>
    <property type="match status" value="1"/>
</dbReference>
<accession>E5AQF0</accession>
<proteinExistence type="predicted"/>
<sequence length="216" mass="24247">MARGAHGARRAASRMRATPMAPSRKSALRSITSPAPDYVLRVELQHIKPAIWRQIVVPGSIRLRKLHVILLLAMGWEGGHAHEFVFRNTHYGEPDPDYPSDPPMLDEARVTLVKALGALKSFTYIYDYGDNWQHRIKVEKALPANAQLRSPLCLDGRNACPPEDVGGAPGYIDFLDAIIDPSHEEHNHFLKWCGGSFDPDAFDLDLANQRLFEVKF</sequence>